<dbReference type="CDD" id="cd07756">
    <property type="entry name" value="CYTH-like_Pase_CHAD"/>
    <property type="match status" value="1"/>
</dbReference>
<accession>A0ABX6UF62</accession>
<feature type="domain" description="CHAD" evidence="3">
    <location>
        <begin position="298"/>
        <end position="582"/>
    </location>
</feature>
<dbReference type="InterPro" id="IPR023577">
    <property type="entry name" value="CYTH_domain"/>
</dbReference>
<evidence type="ECO:0000259" key="2">
    <source>
        <dbReference type="PROSITE" id="PS51707"/>
    </source>
</evidence>
<keyword evidence="5" id="KW-1185">Reference proteome</keyword>
<dbReference type="PANTHER" id="PTHR39569:SF1">
    <property type="entry name" value="INORGANIC TRIPHOSPHATASE"/>
    <property type="match status" value="1"/>
</dbReference>
<gene>
    <name evidence="4" type="ORF">XH86_15355</name>
</gene>
<dbReference type="Pfam" id="PF05235">
    <property type="entry name" value="CHAD"/>
    <property type="match status" value="1"/>
</dbReference>
<evidence type="ECO:0000313" key="4">
    <source>
        <dbReference type="EMBL" id="QOZ59955.1"/>
    </source>
</evidence>
<dbReference type="Pfam" id="PF01928">
    <property type="entry name" value="CYTH"/>
    <property type="match status" value="1"/>
</dbReference>
<dbReference type="InterPro" id="IPR033469">
    <property type="entry name" value="CYTH-like_dom_sf"/>
</dbReference>
<feature type="compositionally biased region" description="Basic and acidic residues" evidence="1">
    <location>
        <begin position="49"/>
        <end position="67"/>
    </location>
</feature>
<protein>
    <submittedName>
        <fullName evidence="4">Inorganic triphosphatase</fullName>
    </submittedName>
</protein>
<dbReference type="Proteomes" id="UP000593880">
    <property type="component" value="Chromosome"/>
</dbReference>
<feature type="domain" description="CYTH" evidence="2">
    <location>
        <begin position="84"/>
        <end position="283"/>
    </location>
</feature>
<dbReference type="InterPro" id="IPR039013">
    <property type="entry name" value="YgiF"/>
</dbReference>
<dbReference type="InterPro" id="IPR038186">
    <property type="entry name" value="CHAD_dom_sf"/>
</dbReference>
<evidence type="ECO:0000313" key="5">
    <source>
        <dbReference type="Proteomes" id="UP000593880"/>
    </source>
</evidence>
<evidence type="ECO:0000256" key="1">
    <source>
        <dbReference type="SAM" id="MobiDB-lite"/>
    </source>
</evidence>
<dbReference type="PROSITE" id="PS51708">
    <property type="entry name" value="CHAD"/>
    <property type="match status" value="1"/>
</dbReference>
<dbReference type="PROSITE" id="PS51707">
    <property type="entry name" value="CYTH"/>
    <property type="match status" value="1"/>
</dbReference>
<evidence type="ECO:0000259" key="3">
    <source>
        <dbReference type="PROSITE" id="PS51708"/>
    </source>
</evidence>
<dbReference type="SUPFAM" id="SSF55154">
    <property type="entry name" value="CYTH-like phosphatases"/>
    <property type="match status" value="1"/>
</dbReference>
<dbReference type="SMART" id="SM01118">
    <property type="entry name" value="CYTH"/>
    <property type="match status" value="1"/>
</dbReference>
<proteinExistence type="predicted"/>
<dbReference type="PANTHER" id="PTHR39569">
    <property type="entry name" value="INORGANIC TRIPHOSPHATASE"/>
    <property type="match status" value="1"/>
</dbReference>
<dbReference type="Gene3D" id="1.40.20.10">
    <property type="entry name" value="CHAD domain"/>
    <property type="match status" value="1"/>
</dbReference>
<dbReference type="EMBL" id="CP030057">
    <property type="protein sequence ID" value="QOZ59955.1"/>
    <property type="molecule type" value="Genomic_DNA"/>
</dbReference>
<feature type="region of interest" description="Disordered" evidence="1">
    <location>
        <begin position="18"/>
        <end position="83"/>
    </location>
</feature>
<dbReference type="SMART" id="SM00880">
    <property type="entry name" value="CHAD"/>
    <property type="match status" value="1"/>
</dbReference>
<dbReference type="InterPro" id="IPR007899">
    <property type="entry name" value="CHAD_dom"/>
</dbReference>
<reference evidence="4 5" key="1">
    <citation type="submission" date="2018-06" db="EMBL/GenBank/DDBJ databases">
        <title>Comparative genomics of rhizobia nodulating Arachis hypogaea in China.</title>
        <authorList>
            <person name="Li Y."/>
        </authorList>
    </citation>
    <scope>NUCLEOTIDE SEQUENCE [LARGE SCALE GENOMIC DNA]</scope>
    <source>
        <strain evidence="4 5">CCBAU 51658</strain>
    </source>
</reference>
<organism evidence="4 5">
    <name type="scientific">Bradyrhizobium guangdongense</name>
    <dbReference type="NCBI Taxonomy" id="1325090"/>
    <lineage>
        <taxon>Bacteria</taxon>
        <taxon>Pseudomonadati</taxon>
        <taxon>Pseudomonadota</taxon>
        <taxon>Alphaproteobacteria</taxon>
        <taxon>Hyphomicrobiales</taxon>
        <taxon>Nitrobacteraceae</taxon>
        <taxon>Bradyrhizobium</taxon>
    </lineage>
</organism>
<name>A0ABX6UF62_9BRAD</name>
<dbReference type="Gene3D" id="2.40.320.10">
    <property type="entry name" value="Hypothetical Protein Pfu-838710-001"/>
    <property type="match status" value="1"/>
</dbReference>
<dbReference type="RefSeq" id="WP_128965560.1">
    <property type="nucleotide sequence ID" value="NZ_BMHC01000003.1"/>
</dbReference>
<sequence>MSETGAIKRALDPLQRLAKANGHSIPDDTKKFTGFGVPVPAETSGSARADNESSRNESSRIADEARAETIAPETTPSRDATPHATEIELKLLVDAGRLADFGNAPVIVANARNKGSRKHLRAVYYDTSKRVIQRNGLSFRVRQSGSRFTQTVKTESGNDPLRRGEWEASVPSFEPDLALALPFLPEKLRADLARRPLEAIFSTDIHRHQRVIDLPSGTIEVAFDQGHLTAGDRSLQVSEIELELKAGSPSAIWELALRLAEHGPVRPSIRGKSTRGFELAAGTSPVVKKPRKLRLDPSSSLDETFAAILRACLLHLLQSIPAAEDGRDPEGIHQLRVALRRLRSALDLMRSVVSLSKLDLLRSEAKWLAQNLSPARDWDVFQQDTLRVVANGCPSIAGFDALQVAVEQRRTASYETVRQVLADRRTSLFLIGLGGWIEARGWRSDVAPEHLAQLAEPATNFAQRILSAQHAKVLKRGRRFKSRGTEERHRVRLAAKKLRYVADFLLPLYGERKSAKRFSGKLAELQQQLGIYNDMATTASLLADIGTEAGSGTAAAAIAGWQAHAMIGVEPRLNKAWSEFVKTKVPWSVGAEA</sequence>